<dbReference type="InterPro" id="IPR006665">
    <property type="entry name" value="OmpA-like"/>
</dbReference>
<dbReference type="InterPro" id="IPR039567">
    <property type="entry name" value="Gly-zipper"/>
</dbReference>
<dbReference type="RefSeq" id="WP_346750960.1">
    <property type="nucleotide sequence ID" value="NZ_JAUJEA010000002.1"/>
</dbReference>
<evidence type="ECO:0000256" key="3">
    <source>
        <dbReference type="ARBA" id="ARBA00023237"/>
    </source>
</evidence>
<reference evidence="6" key="1">
    <citation type="submission" date="2023-06" db="EMBL/GenBank/DDBJ databases">
        <title>Genomic of Parafulvivirga corallium.</title>
        <authorList>
            <person name="Wang G."/>
        </authorList>
    </citation>
    <scope>NUCLEOTIDE SEQUENCE</scope>
    <source>
        <strain evidence="6">BMA10</strain>
    </source>
</reference>
<evidence type="ECO:0000313" key="7">
    <source>
        <dbReference type="Proteomes" id="UP001172082"/>
    </source>
</evidence>
<dbReference type="Proteomes" id="UP001172082">
    <property type="component" value="Unassembled WGS sequence"/>
</dbReference>
<dbReference type="EMBL" id="JAUJEA010000002">
    <property type="protein sequence ID" value="MDN5200930.1"/>
    <property type="molecule type" value="Genomic_DNA"/>
</dbReference>
<proteinExistence type="predicted"/>
<dbReference type="PROSITE" id="PS51123">
    <property type="entry name" value="OMPA_2"/>
    <property type="match status" value="1"/>
</dbReference>
<evidence type="ECO:0000259" key="5">
    <source>
        <dbReference type="PROSITE" id="PS51123"/>
    </source>
</evidence>
<protein>
    <submittedName>
        <fullName evidence="6">OmpA family protein</fullName>
    </submittedName>
</protein>
<evidence type="ECO:0000256" key="1">
    <source>
        <dbReference type="ARBA" id="ARBA00004442"/>
    </source>
</evidence>
<dbReference type="Pfam" id="PF00691">
    <property type="entry name" value="OmpA"/>
    <property type="match status" value="1"/>
</dbReference>
<dbReference type="InterPro" id="IPR050330">
    <property type="entry name" value="Bact_OuterMem_StrucFunc"/>
</dbReference>
<comment type="caution">
    <text evidence="6">The sequence shown here is derived from an EMBL/GenBank/DDBJ whole genome shotgun (WGS) entry which is preliminary data.</text>
</comment>
<dbReference type="PANTHER" id="PTHR30329:SF21">
    <property type="entry name" value="LIPOPROTEIN YIAD-RELATED"/>
    <property type="match status" value="1"/>
</dbReference>
<evidence type="ECO:0000313" key="6">
    <source>
        <dbReference type="EMBL" id="MDN5200930.1"/>
    </source>
</evidence>
<dbReference type="PRINTS" id="PR01021">
    <property type="entry name" value="OMPADOMAIN"/>
</dbReference>
<evidence type="ECO:0000256" key="2">
    <source>
        <dbReference type="ARBA" id="ARBA00023136"/>
    </source>
</evidence>
<comment type="subcellular location">
    <subcellularLocation>
        <location evidence="1">Cell outer membrane</location>
    </subcellularLocation>
</comment>
<name>A0ABT8KJQ1_9BACT</name>
<dbReference type="CDD" id="cd07185">
    <property type="entry name" value="OmpA_C-like"/>
    <property type="match status" value="1"/>
</dbReference>
<dbReference type="SUPFAM" id="SSF103088">
    <property type="entry name" value="OmpA-like"/>
    <property type="match status" value="1"/>
</dbReference>
<dbReference type="Gene3D" id="3.30.1330.60">
    <property type="entry name" value="OmpA-like domain"/>
    <property type="match status" value="1"/>
</dbReference>
<keyword evidence="2 4" id="KW-0472">Membrane</keyword>
<keyword evidence="7" id="KW-1185">Reference proteome</keyword>
<dbReference type="InterPro" id="IPR036737">
    <property type="entry name" value="OmpA-like_sf"/>
</dbReference>
<gene>
    <name evidence="6" type="ORF">QQ008_06145</name>
</gene>
<sequence length="231" mass="24237">MQNKLRKLLSISTSLMVTMAIVGSSYMLSGCKASNTAKGGLIGAAGGATLGAIIGSGSDNTATGAIIGAVVGGTAGALIGRKMDKQAEELRNDLKGAKVERIGEGIKITFDSGLMFDVNSYGLKSQTKTNLTDLSATLNKYPDTNVLIEGHTDSSGASEYNQKLSDQRAGSVSSYLISKGVAPSRLTTMGYGEMQPIADNETANGREQNRRVEVAIYANEKMKRMAKRGDL</sequence>
<evidence type="ECO:0000256" key="4">
    <source>
        <dbReference type="PROSITE-ProRule" id="PRU00473"/>
    </source>
</evidence>
<dbReference type="InterPro" id="IPR006664">
    <property type="entry name" value="OMP_bac"/>
</dbReference>
<dbReference type="PROSITE" id="PS51257">
    <property type="entry name" value="PROKAR_LIPOPROTEIN"/>
    <property type="match status" value="1"/>
</dbReference>
<keyword evidence="3" id="KW-0998">Cell outer membrane</keyword>
<accession>A0ABT8KJQ1</accession>
<dbReference type="PRINTS" id="PR01023">
    <property type="entry name" value="NAFLGMOTY"/>
</dbReference>
<feature type="domain" description="OmpA-like" evidence="5">
    <location>
        <begin position="104"/>
        <end position="220"/>
    </location>
</feature>
<organism evidence="6 7">
    <name type="scientific">Splendidivirga corallicola</name>
    <dbReference type="NCBI Taxonomy" id="3051826"/>
    <lineage>
        <taxon>Bacteria</taxon>
        <taxon>Pseudomonadati</taxon>
        <taxon>Bacteroidota</taxon>
        <taxon>Cytophagia</taxon>
        <taxon>Cytophagales</taxon>
        <taxon>Splendidivirgaceae</taxon>
        <taxon>Splendidivirga</taxon>
    </lineage>
</organism>
<dbReference type="Pfam" id="PF13488">
    <property type="entry name" value="Gly-zipper_Omp"/>
    <property type="match status" value="1"/>
</dbReference>
<dbReference type="PANTHER" id="PTHR30329">
    <property type="entry name" value="STATOR ELEMENT OF FLAGELLAR MOTOR COMPLEX"/>
    <property type="match status" value="1"/>
</dbReference>